<accession>A0A239GHB0</accession>
<evidence type="ECO:0000313" key="3">
    <source>
        <dbReference type="Proteomes" id="UP000198284"/>
    </source>
</evidence>
<feature type="domain" description="LUD" evidence="1">
    <location>
        <begin position="109"/>
        <end position="217"/>
    </location>
</feature>
<dbReference type="SUPFAM" id="SSF100950">
    <property type="entry name" value="NagB/RpiA/CoA transferase-like"/>
    <property type="match status" value="1"/>
</dbReference>
<dbReference type="OrthoDB" id="9794157at2"/>
<protein>
    <submittedName>
        <fullName evidence="2">L-lactate dehydrogenase complex protein LldG</fullName>
    </submittedName>
</protein>
<dbReference type="EMBL" id="FZOT01000005">
    <property type="protein sequence ID" value="SNS68696.1"/>
    <property type="molecule type" value="Genomic_DNA"/>
</dbReference>
<dbReference type="Gene3D" id="3.40.50.10420">
    <property type="entry name" value="NagB/RpiA/CoA transferase-like"/>
    <property type="match status" value="1"/>
</dbReference>
<organism evidence="2 3">
    <name type="scientific">Noviherbaspirillum humi</name>
    <dbReference type="NCBI Taxonomy" id="1688639"/>
    <lineage>
        <taxon>Bacteria</taxon>
        <taxon>Pseudomonadati</taxon>
        <taxon>Pseudomonadota</taxon>
        <taxon>Betaproteobacteria</taxon>
        <taxon>Burkholderiales</taxon>
        <taxon>Oxalobacteraceae</taxon>
        <taxon>Noviherbaspirillum</taxon>
    </lineage>
</organism>
<gene>
    <name evidence="2" type="ORF">SAMN06265795_10536</name>
</gene>
<dbReference type="Pfam" id="PF02589">
    <property type="entry name" value="LUD_dom"/>
    <property type="match status" value="1"/>
</dbReference>
<dbReference type="Proteomes" id="UP000198284">
    <property type="component" value="Unassembled WGS sequence"/>
</dbReference>
<dbReference type="InterPro" id="IPR024185">
    <property type="entry name" value="FTHF_cligase-like_sf"/>
</dbReference>
<dbReference type="InterPro" id="IPR037171">
    <property type="entry name" value="NagB/RpiA_transferase-like"/>
</dbReference>
<reference evidence="2 3" key="1">
    <citation type="submission" date="2017-06" db="EMBL/GenBank/DDBJ databases">
        <authorList>
            <person name="Kim H.J."/>
            <person name="Triplett B.A."/>
        </authorList>
    </citation>
    <scope>NUCLEOTIDE SEQUENCE [LARGE SCALE GENOMIC DNA]</scope>
    <source>
        <strain evidence="2 3">U15</strain>
    </source>
</reference>
<evidence type="ECO:0000259" key="1">
    <source>
        <dbReference type="Pfam" id="PF02589"/>
    </source>
</evidence>
<name>A0A239GHB0_9BURK</name>
<dbReference type="AlphaFoldDB" id="A0A239GHB0"/>
<sequence>MDTSSARQAIFDRIRKAQQRAAQPSQQERDAAYGYIAQHTQGPRPAMPADLTQRFREQALRMTDTIDEVERMADVPEAVARYLGEVGVGSNAVAWRTLDGLPWREAGVSVEFRRPVNEDLVGITGAFCAIAETGTLMLLSGPDTFSSASLLPETHVAIVPVSRIVAGMEDAFALARAERGELPRATNFISGPSRTGDIEQTIVLGAHGPYRVHVILVREG</sequence>
<dbReference type="InterPro" id="IPR003741">
    <property type="entry name" value="LUD_dom"/>
</dbReference>
<proteinExistence type="predicted"/>
<dbReference type="PANTHER" id="PTHR43682:SF1">
    <property type="entry name" value="LACTATE UTILIZATION PROTEIN C"/>
    <property type="match status" value="1"/>
</dbReference>
<dbReference type="RefSeq" id="WP_089399200.1">
    <property type="nucleotide sequence ID" value="NZ_FZOT01000005.1"/>
</dbReference>
<evidence type="ECO:0000313" key="2">
    <source>
        <dbReference type="EMBL" id="SNS68696.1"/>
    </source>
</evidence>
<dbReference type="PANTHER" id="PTHR43682">
    <property type="entry name" value="LACTATE UTILIZATION PROTEIN C"/>
    <property type="match status" value="1"/>
</dbReference>
<keyword evidence="3" id="KW-1185">Reference proteome</keyword>